<feature type="transmembrane region" description="Helical" evidence="7">
    <location>
        <begin position="266"/>
        <end position="285"/>
    </location>
</feature>
<dbReference type="PANTHER" id="PTHR43744:SF12">
    <property type="entry name" value="ABC TRANSPORTER PERMEASE PROTEIN MG189-RELATED"/>
    <property type="match status" value="1"/>
</dbReference>
<feature type="domain" description="ABC transmembrane type-1" evidence="9">
    <location>
        <begin position="97"/>
        <end position="285"/>
    </location>
</feature>
<evidence type="ECO:0000256" key="1">
    <source>
        <dbReference type="ARBA" id="ARBA00004651"/>
    </source>
</evidence>
<feature type="transmembrane region" description="Helical" evidence="7">
    <location>
        <begin position="165"/>
        <end position="186"/>
    </location>
</feature>
<dbReference type="EMBL" id="SJKB01000004">
    <property type="protein sequence ID" value="TCC62266.1"/>
    <property type="molecule type" value="Genomic_DNA"/>
</dbReference>
<keyword evidence="11" id="KW-1185">Reference proteome</keyword>
<feature type="transmembrane region" description="Helical" evidence="7">
    <location>
        <begin position="207"/>
        <end position="230"/>
    </location>
</feature>
<dbReference type="Proteomes" id="UP000291144">
    <property type="component" value="Unassembled WGS sequence"/>
</dbReference>
<dbReference type="SUPFAM" id="SSF161098">
    <property type="entry name" value="MetI-like"/>
    <property type="match status" value="1"/>
</dbReference>
<evidence type="ECO:0000313" key="11">
    <source>
        <dbReference type="Proteomes" id="UP000291144"/>
    </source>
</evidence>
<evidence type="ECO:0000256" key="3">
    <source>
        <dbReference type="ARBA" id="ARBA00022475"/>
    </source>
</evidence>
<dbReference type="PROSITE" id="PS50928">
    <property type="entry name" value="ABC_TM1"/>
    <property type="match status" value="1"/>
</dbReference>
<sequence>MSAIAEREVETPVPASSPLRPRGRQRDLFAPRRAGRVLRGAILAVCTLVTLFPFYAMVVLSLKPVGGLVFPGSLTPTHLTVDNFAKVIGSNQVLRWALNTLLYAGVSVVLVLLLSSMAGYAFAKKRFPGRTAIFWSFLGMLMVPYHITLIPLFVLVAKAGGMNTYWGLIVPTLANAQATFLMRQFIRGIPNELIDAARVDGASEFRIFAQIVLPLCKPILATLGLFVFLWHWNDFLWPLVVAQSTQLQVLTTGIAGLMQDKVPMSVALAGSVVALAPIFIAYLVAQRYFTEGATMSGLKG</sequence>
<dbReference type="OrthoDB" id="61122at2"/>
<dbReference type="Pfam" id="PF00528">
    <property type="entry name" value="BPD_transp_1"/>
    <property type="match status" value="1"/>
</dbReference>
<dbReference type="GO" id="GO:0055085">
    <property type="term" value="P:transmembrane transport"/>
    <property type="evidence" value="ECO:0007669"/>
    <property type="project" value="InterPro"/>
</dbReference>
<dbReference type="GO" id="GO:0005886">
    <property type="term" value="C:plasma membrane"/>
    <property type="evidence" value="ECO:0007669"/>
    <property type="project" value="UniProtKB-SubCell"/>
</dbReference>
<evidence type="ECO:0000256" key="8">
    <source>
        <dbReference type="SAM" id="MobiDB-lite"/>
    </source>
</evidence>
<comment type="subcellular location">
    <subcellularLocation>
        <location evidence="1 7">Cell membrane</location>
        <topology evidence="1 7">Multi-pass membrane protein</topology>
    </subcellularLocation>
</comment>
<dbReference type="AlphaFoldDB" id="A0A4R0KT18"/>
<dbReference type="InterPro" id="IPR000515">
    <property type="entry name" value="MetI-like"/>
</dbReference>
<feature type="transmembrane region" description="Helical" evidence="7">
    <location>
        <begin position="101"/>
        <end position="122"/>
    </location>
</feature>
<feature type="transmembrane region" description="Helical" evidence="7">
    <location>
        <begin position="41"/>
        <end position="62"/>
    </location>
</feature>
<proteinExistence type="inferred from homology"/>
<evidence type="ECO:0000256" key="6">
    <source>
        <dbReference type="ARBA" id="ARBA00023136"/>
    </source>
</evidence>
<evidence type="ECO:0000256" key="2">
    <source>
        <dbReference type="ARBA" id="ARBA00022448"/>
    </source>
</evidence>
<reference evidence="10 11" key="1">
    <citation type="submission" date="2019-02" db="EMBL/GenBank/DDBJ databases">
        <title>Kribbella capetownensis sp. nov. and Kribbella speibonae sp. nov., isolated from soil.</title>
        <authorList>
            <person name="Curtis S.M."/>
            <person name="Norton I."/>
            <person name="Everest G.J."/>
            <person name="Meyers P.R."/>
        </authorList>
    </citation>
    <scope>NUCLEOTIDE SEQUENCE [LARGE SCALE GENOMIC DNA]</scope>
    <source>
        <strain evidence="10 11">NRRL B-24813</strain>
    </source>
</reference>
<gene>
    <name evidence="10" type="ORF">E0H73_16310</name>
</gene>
<evidence type="ECO:0000256" key="4">
    <source>
        <dbReference type="ARBA" id="ARBA00022692"/>
    </source>
</evidence>
<dbReference type="RefSeq" id="WP_131356240.1">
    <property type="nucleotide sequence ID" value="NZ_SJKB01000004.1"/>
</dbReference>
<evidence type="ECO:0000256" key="7">
    <source>
        <dbReference type="RuleBase" id="RU363032"/>
    </source>
</evidence>
<feature type="transmembrane region" description="Helical" evidence="7">
    <location>
        <begin position="134"/>
        <end position="159"/>
    </location>
</feature>
<evidence type="ECO:0000256" key="5">
    <source>
        <dbReference type="ARBA" id="ARBA00022989"/>
    </source>
</evidence>
<keyword evidence="6 7" id="KW-0472">Membrane</keyword>
<dbReference type="PANTHER" id="PTHR43744">
    <property type="entry name" value="ABC TRANSPORTER PERMEASE PROTEIN MG189-RELATED-RELATED"/>
    <property type="match status" value="1"/>
</dbReference>
<feature type="compositionally biased region" description="Basic and acidic residues" evidence="8">
    <location>
        <begin position="1"/>
        <end position="10"/>
    </location>
</feature>
<organism evidence="10 11">
    <name type="scientific">Kribbella pittospori</name>
    <dbReference type="NCBI Taxonomy" id="722689"/>
    <lineage>
        <taxon>Bacteria</taxon>
        <taxon>Bacillati</taxon>
        <taxon>Actinomycetota</taxon>
        <taxon>Actinomycetes</taxon>
        <taxon>Propionibacteriales</taxon>
        <taxon>Kribbellaceae</taxon>
        <taxon>Kribbella</taxon>
    </lineage>
</organism>
<name>A0A4R0KT18_9ACTN</name>
<accession>A0A4R0KT18</accession>
<evidence type="ECO:0000313" key="10">
    <source>
        <dbReference type="EMBL" id="TCC62266.1"/>
    </source>
</evidence>
<comment type="similarity">
    <text evidence="7">Belongs to the binding-protein-dependent transport system permease family.</text>
</comment>
<dbReference type="Gene3D" id="1.10.3720.10">
    <property type="entry name" value="MetI-like"/>
    <property type="match status" value="1"/>
</dbReference>
<protein>
    <submittedName>
        <fullName evidence="10">Carbohydrate ABC transporter permease</fullName>
    </submittedName>
</protein>
<feature type="region of interest" description="Disordered" evidence="8">
    <location>
        <begin position="1"/>
        <end position="23"/>
    </location>
</feature>
<keyword evidence="2 7" id="KW-0813">Transport</keyword>
<dbReference type="CDD" id="cd06261">
    <property type="entry name" value="TM_PBP2"/>
    <property type="match status" value="1"/>
</dbReference>
<dbReference type="InterPro" id="IPR035906">
    <property type="entry name" value="MetI-like_sf"/>
</dbReference>
<keyword evidence="4 7" id="KW-0812">Transmembrane</keyword>
<comment type="caution">
    <text evidence="10">The sequence shown here is derived from an EMBL/GenBank/DDBJ whole genome shotgun (WGS) entry which is preliminary data.</text>
</comment>
<keyword evidence="3" id="KW-1003">Cell membrane</keyword>
<evidence type="ECO:0000259" key="9">
    <source>
        <dbReference type="PROSITE" id="PS50928"/>
    </source>
</evidence>
<keyword evidence="5 7" id="KW-1133">Transmembrane helix</keyword>